<dbReference type="Proteomes" id="UP000315003">
    <property type="component" value="Chromosome"/>
</dbReference>
<dbReference type="Pfam" id="PF00069">
    <property type="entry name" value="Pkinase"/>
    <property type="match status" value="1"/>
</dbReference>
<organism evidence="6 7">
    <name type="scientific">Stieleria bergensis</name>
    <dbReference type="NCBI Taxonomy" id="2528025"/>
    <lineage>
        <taxon>Bacteria</taxon>
        <taxon>Pseudomonadati</taxon>
        <taxon>Planctomycetota</taxon>
        <taxon>Planctomycetia</taxon>
        <taxon>Pirellulales</taxon>
        <taxon>Pirellulaceae</taxon>
        <taxon>Stieleria</taxon>
    </lineage>
</organism>
<feature type="domain" description="Protein kinase" evidence="5">
    <location>
        <begin position="3"/>
        <end position="260"/>
    </location>
</feature>
<gene>
    <name evidence="6" type="primary">spk1_1</name>
    <name evidence="6" type="ORF">SV7mr_10470</name>
</gene>
<dbReference type="SMART" id="SM00220">
    <property type="entry name" value="S_TKc"/>
    <property type="match status" value="1"/>
</dbReference>
<dbReference type="Gene3D" id="1.10.510.10">
    <property type="entry name" value="Transferase(Phosphotransferase) domain 1"/>
    <property type="match status" value="1"/>
</dbReference>
<dbReference type="PANTHER" id="PTHR43289">
    <property type="entry name" value="MITOGEN-ACTIVATED PROTEIN KINASE KINASE KINASE 20-RELATED"/>
    <property type="match status" value="1"/>
</dbReference>
<evidence type="ECO:0000256" key="1">
    <source>
        <dbReference type="ARBA" id="ARBA00022679"/>
    </source>
</evidence>
<dbReference type="EC" id="2.7.11.1" evidence="6"/>
<keyword evidence="1 6" id="KW-0808">Transferase</keyword>
<evidence type="ECO:0000259" key="5">
    <source>
        <dbReference type="PROSITE" id="PS50011"/>
    </source>
</evidence>
<reference evidence="6 7" key="1">
    <citation type="submission" date="2019-02" db="EMBL/GenBank/DDBJ databases">
        <title>Deep-cultivation of Planctomycetes and their phenomic and genomic characterization uncovers novel biology.</title>
        <authorList>
            <person name="Wiegand S."/>
            <person name="Jogler M."/>
            <person name="Boedeker C."/>
            <person name="Pinto D."/>
            <person name="Vollmers J."/>
            <person name="Rivas-Marin E."/>
            <person name="Kohn T."/>
            <person name="Peeters S.H."/>
            <person name="Heuer A."/>
            <person name="Rast P."/>
            <person name="Oberbeckmann S."/>
            <person name="Bunk B."/>
            <person name="Jeske O."/>
            <person name="Meyerdierks A."/>
            <person name="Storesund J.E."/>
            <person name="Kallscheuer N."/>
            <person name="Luecker S."/>
            <person name="Lage O.M."/>
            <person name="Pohl T."/>
            <person name="Merkel B.J."/>
            <person name="Hornburger P."/>
            <person name="Mueller R.-W."/>
            <person name="Bruemmer F."/>
            <person name="Labrenz M."/>
            <person name="Spormann A.M."/>
            <person name="Op den Camp H."/>
            <person name="Overmann J."/>
            <person name="Amann R."/>
            <person name="Jetten M.S.M."/>
            <person name="Mascher T."/>
            <person name="Medema M.H."/>
            <person name="Devos D.P."/>
            <person name="Kaster A.-K."/>
            <person name="Ovreas L."/>
            <person name="Rohde M."/>
            <person name="Galperin M.Y."/>
            <person name="Jogler C."/>
        </authorList>
    </citation>
    <scope>NUCLEOTIDE SEQUENCE [LARGE SCALE GENOMIC DNA]</scope>
    <source>
        <strain evidence="6 7">SV_7m_r</strain>
    </source>
</reference>
<dbReference type="SUPFAM" id="SSF56112">
    <property type="entry name" value="Protein kinase-like (PK-like)"/>
    <property type="match status" value="1"/>
</dbReference>
<keyword evidence="3 6" id="KW-0418">Kinase</keyword>
<keyword evidence="4" id="KW-0067">ATP-binding</keyword>
<dbReference type="AlphaFoldDB" id="A0A517SQZ3"/>
<keyword evidence="2" id="KW-0547">Nucleotide-binding</keyword>
<proteinExistence type="predicted"/>
<accession>A0A517SQZ3</accession>
<dbReference type="GO" id="GO:0004674">
    <property type="term" value="F:protein serine/threonine kinase activity"/>
    <property type="evidence" value="ECO:0007669"/>
    <property type="project" value="UniProtKB-EC"/>
</dbReference>
<dbReference type="InterPro" id="IPR011009">
    <property type="entry name" value="Kinase-like_dom_sf"/>
</dbReference>
<name>A0A517SQZ3_9BACT</name>
<dbReference type="PROSITE" id="PS50011">
    <property type="entry name" value="PROTEIN_KINASE_DOM"/>
    <property type="match status" value="1"/>
</dbReference>
<evidence type="ECO:0000256" key="3">
    <source>
        <dbReference type="ARBA" id="ARBA00022777"/>
    </source>
</evidence>
<evidence type="ECO:0000313" key="7">
    <source>
        <dbReference type="Proteomes" id="UP000315003"/>
    </source>
</evidence>
<keyword evidence="7" id="KW-1185">Reference proteome</keyword>
<evidence type="ECO:0000256" key="2">
    <source>
        <dbReference type="ARBA" id="ARBA00022741"/>
    </source>
</evidence>
<protein>
    <submittedName>
        <fullName evidence="6">Serine/threonine-protein kinase PK-1</fullName>
        <ecNumber evidence="6">2.7.11.1</ecNumber>
    </submittedName>
</protein>
<sequence>MDGQRPSQLGIWRLGTRIASTDSYALHHAQPCDAAGSPRWDYVAKSAKSSAAAPGISQTIALGASLTHPNLTPILDGSCAGNTAFAVMPYIEGQTMQWHLERGGDQPLPVALWLVRQTCQALEAMHASGWIHRDIKPENILVGNNGHVTVIDYAFAYQGVLPQQANFQGTAQYAAPEILQNASAASPASDVFAAGRILWNWLTKIPAAEDSLLVPVCALVEQMVHENQHRRIDASGAVRALLKLEIDTLGQHIVPERRAA</sequence>
<evidence type="ECO:0000313" key="6">
    <source>
        <dbReference type="EMBL" id="QDT58554.1"/>
    </source>
</evidence>
<dbReference type="InterPro" id="IPR000719">
    <property type="entry name" value="Prot_kinase_dom"/>
</dbReference>
<dbReference type="RefSeq" id="WP_419188113.1">
    <property type="nucleotide sequence ID" value="NZ_CP036272.1"/>
</dbReference>
<dbReference type="GO" id="GO:0005524">
    <property type="term" value="F:ATP binding"/>
    <property type="evidence" value="ECO:0007669"/>
    <property type="project" value="UniProtKB-KW"/>
</dbReference>
<evidence type="ECO:0000256" key="4">
    <source>
        <dbReference type="ARBA" id="ARBA00022840"/>
    </source>
</evidence>
<dbReference type="EMBL" id="CP036272">
    <property type="protein sequence ID" value="QDT58554.1"/>
    <property type="molecule type" value="Genomic_DNA"/>
</dbReference>
<dbReference type="PANTHER" id="PTHR43289:SF6">
    <property type="entry name" value="SERINE_THREONINE-PROTEIN KINASE NEKL-3"/>
    <property type="match status" value="1"/>
</dbReference>